<dbReference type="InterPro" id="IPR011335">
    <property type="entry name" value="Restrct_endonuc-II-like"/>
</dbReference>
<evidence type="ECO:0000313" key="1">
    <source>
        <dbReference type="EMBL" id="KGM10066.1"/>
    </source>
</evidence>
<keyword evidence="2" id="KW-1185">Reference proteome</keyword>
<dbReference type="Proteomes" id="UP000054314">
    <property type="component" value="Unassembled WGS sequence"/>
</dbReference>
<evidence type="ECO:0008006" key="3">
    <source>
        <dbReference type="Google" id="ProtNLM"/>
    </source>
</evidence>
<sequence>MGVSDVPPVHLVRDYPPGTASAKAARGEWVRVRRGAYTDAAPDLGDHATADRHAFARTVAAYRVLAGVVLSHTSAAQVWGLPLLRAPDRVHVFAPWAGSRGAARDVVRHMGRLDAGDVTEVAGFRATSAERTVVDCVLSLDPAGGLVVADGALARGVDLGGLLDRLARLGPVRGVRRARAVLAVADAGAESPGESVARLALLRLGLPAPVTQVHVETDDGDRWADMGWPQWRVIVEYDGRAKYATGGAALDVVLAEKRRQEAITEAGWTVLRLVGDDLRHPDRLRRRLARHLPPAAFATCPPDLHA</sequence>
<proteinExistence type="predicted"/>
<reference evidence="1 2" key="1">
    <citation type="submission" date="2013-08" db="EMBL/GenBank/DDBJ databases">
        <title>Genome sequencing of Cellulomonas bogoriensis 69B4.</title>
        <authorList>
            <person name="Chen F."/>
            <person name="Li Y."/>
            <person name="Wang G."/>
        </authorList>
    </citation>
    <scope>NUCLEOTIDE SEQUENCE [LARGE SCALE GENOMIC DNA]</scope>
    <source>
        <strain evidence="1 2">69B4</strain>
    </source>
</reference>
<protein>
    <recommendedName>
        <fullName evidence="3">DUF559 domain-containing protein</fullName>
    </recommendedName>
</protein>
<evidence type="ECO:0000313" key="2">
    <source>
        <dbReference type="Proteomes" id="UP000054314"/>
    </source>
</evidence>
<organism evidence="1 2">
    <name type="scientific">Cellulomonas bogoriensis 69B4 = DSM 16987</name>
    <dbReference type="NCBI Taxonomy" id="1386082"/>
    <lineage>
        <taxon>Bacteria</taxon>
        <taxon>Bacillati</taxon>
        <taxon>Actinomycetota</taxon>
        <taxon>Actinomycetes</taxon>
        <taxon>Micrococcales</taxon>
        <taxon>Cellulomonadaceae</taxon>
        <taxon>Cellulomonas</taxon>
    </lineage>
</organism>
<dbReference type="SUPFAM" id="SSF52980">
    <property type="entry name" value="Restriction endonuclease-like"/>
    <property type="match status" value="1"/>
</dbReference>
<dbReference type="AlphaFoldDB" id="A0A0A0BQ25"/>
<accession>A0A0A0BQ25</accession>
<gene>
    <name evidence="1" type="ORF">N869_05735</name>
</gene>
<name>A0A0A0BQ25_9CELL</name>
<comment type="caution">
    <text evidence="1">The sequence shown here is derived from an EMBL/GenBank/DDBJ whole genome shotgun (WGS) entry which is preliminary data.</text>
</comment>
<dbReference type="EMBL" id="AXCZ01000158">
    <property type="protein sequence ID" value="KGM10066.1"/>
    <property type="molecule type" value="Genomic_DNA"/>
</dbReference>